<evidence type="ECO:0000256" key="1">
    <source>
        <dbReference type="SAM" id="MobiDB-lite"/>
    </source>
</evidence>
<feature type="compositionally biased region" description="Gly residues" evidence="1">
    <location>
        <begin position="1"/>
        <end position="12"/>
    </location>
</feature>
<evidence type="ECO:0000313" key="4">
    <source>
        <dbReference type="Proteomes" id="UP000830158"/>
    </source>
</evidence>
<evidence type="ECO:0000256" key="2">
    <source>
        <dbReference type="SAM" id="Phobius"/>
    </source>
</evidence>
<organism evidence="3 4">
    <name type="scientific">Amycolatopsis thermalba</name>
    <dbReference type="NCBI Taxonomy" id="944492"/>
    <lineage>
        <taxon>Bacteria</taxon>
        <taxon>Bacillati</taxon>
        <taxon>Actinomycetota</taxon>
        <taxon>Actinomycetes</taxon>
        <taxon>Pseudonocardiales</taxon>
        <taxon>Pseudonocardiaceae</taxon>
        <taxon>Amycolatopsis</taxon>
    </lineage>
</organism>
<evidence type="ECO:0000313" key="3">
    <source>
        <dbReference type="EMBL" id="UQS21999.1"/>
    </source>
</evidence>
<keyword evidence="4" id="KW-1185">Reference proteome</keyword>
<gene>
    <name evidence="3" type="ORF">L1857_03745</name>
</gene>
<protein>
    <submittedName>
        <fullName evidence="3">Uncharacterized protein</fullName>
    </submittedName>
</protein>
<dbReference type="EMBL" id="CP091196">
    <property type="protein sequence ID" value="UQS21999.1"/>
    <property type="molecule type" value="Genomic_DNA"/>
</dbReference>
<keyword evidence="2" id="KW-0472">Membrane</keyword>
<dbReference type="Proteomes" id="UP000830158">
    <property type="component" value="Chromosome"/>
</dbReference>
<feature type="transmembrane region" description="Helical" evidence="2">
    <location>
        <begin position="56"/>
        <end position="78"/>
    </location>
</feature>
<reference evidence="3" key="1">
    <citation type="submission" date="2022-01" db="EMBL/GenBank/DDBJ databases">
        <title>PSI-footprinting approach for the identification of protein synthesis inhibitor producers.</title>
        <authorList>
            <person name="Handel F."/>
            <person name="Kulik A."/>
            <person name="Wex K.W."/>
            <person name="Berscheid A."/>
            <person name="Saur J.S."/>
            <person name="Winkler A."/>
            <person name="Wibberg D."/>
            <person name="Kalinowski J."/>
            <person name="Broetz-Oesterhelt H."/>
            <person name="Mast Y."/>
        </authorList>
    </citation>
    <scope>NUCLEOTIDE SEQUENCE</scope>
    <source>
        <strain evidence="3">KNN 49.3e</strain>
    </source>
</reference>
<keyword evidence="2" id="KW-1133">Transmembrane helix</keyword>
<feature type="region of interest" description="Disordered" evidence="1">
    <location>
        <begin position="1"/>
        <end position="20"/>
    </location>
</feature>
<feature type="transmembrane region" description="Helical" evidence="2">
    <location>
        <begin position="25"/>
        <end position="44"/>
    </location>
</feature>
<sequence length="397" mass="44533">MTTGDAGRGGDGSPPPGTGRRPSRFGFLLTAVGLVLLIVGLTWPSSGGWVAAAHRFLLAASPGFLVTGLTIIGYEAFVHHRLLSEIVRLAGPRIVEALLPQQVMGAFLTSVYGEKEANRDVLVGVLGGEGRRPMGADLAVSTHTEVDLELRAVDHEQYHLTVTTTYSFKKNVAVDRFVIFATCSTLLRDSISSGCQLPLFELWFIPDEDIFQNSVEDMLPSVRLGIEYLDDRGDHHLASSDKLRLREVKYDRWADYLSFFREDMGSLRRQSTRDYLGALRIFECDLSDLAEDEHEVQSIERLTLRSTTLQQIGDGYCYWHAPYPCYVDRIRIDAADLDVDRTGTWAFRVAPFMFRSENISEKWLKADELTTIEVHSWLLLGHGVALLWRPGGQWELP</sequence>
<dbReference type="RefSeq" id="WP_240323093.1">
    <property type="nucleotide sequence ID" value="NZ_CP091196.1"/>
</dbReference>
<keyword evidence="2" id="KW-0812">Transmembrane</keyword>
<name>A0ABY4NN69_9PSEU</name>
<accession>A0ABY4NN69</accession>
<proteinExistence type="predicted"/>